<proteinExistence type="predicted"/>
<reference evidence="1 2" key="1">
    <citation type="submission" date="2020-06" db="EMBL/GenBank/DDBJ databases">
        <authorList>
            <person name="Li R."/>
            <person name="Bekaert M."/>
        </authorList>
    </citation>
    <scope>NUCLEOTIDE SEQUENCE [LARGE SCALE GENOMIC DNA]</scope>
    <source>
        <strain evidence="2">wild</strain>
    </source>
</reference>
<organism evidence="1 2">
    <name type="scientific">Mytilus coruscus</name>
    <name type="common">Sea mussel</name>
    <dbReference type="NCBI Taxonomy" id="42192"/>
    <lineage>
        <taxon>Eukaryota</taxon>
        <taxon>Metazoa</taxon>
        <taxon>Spiralia</taxon>
        <taxon>Lophotrochozoa</taxon>
        <taxon>Mollusca</taxon>
        <taxon>Bivalvia</taxon>
        <taxon>Autobranchia</taxon>
        <taxon>Pteriomorphia</taxon>
        <taxon>Mytilida</taxon>
        <taxon>Mytiloidea</taxon>
        <taxon>Mytilidae</taxon>
        <taxon>Mytilinae</taxon>
        <taxon>Mytilus</taxon>
    </lineage>
</organism>
<gene>
    <name evidence="1" type="ORF">MCOR_57705</name>
</gene>
<accession>A0A6J8EZM2</accession>
<evidence type="ECO:0000313" key="2">
    <source>
        <dbReference type="Proteomes" id="UP000507470"/>
    </source>
</evidence>
<protein>
    <submittedName>
        <fullName evidence="1">Uncharacterized protein</fullName>
    </submittedName>
</protein>
<dbReference type="Proteomes" id="UP000507470">
    <property type="component" value="Unassembled WGS sequence"/>
</dbReference>
<name>A0A6J8EZM2_MYTCO</name>
<sequence length="339" mass="38758">MSFPSCTIRDVAETLVTSNFSSFIPQEFDILNCVPAETSNVFEITIKYNITWQPEYADLASTEAMELETRLVQQILTYTGNDSVYVESLKVIELREGSVIAVFQLKYYNLQLRTSDVKSGTVQMILQVRGDPKTEFDLIKVADPDSVIVVSKKGKLNILLVRGDPRSQLDLMKVADPESVIVVSKQIRRGVLYSLFCFIRLEGEYYIPCLKNRTDKYEMNCTKGEISNSLQKERQFIKEMTKGVLDFTATCGGDVCLSYTNYMYVEEEEDCTIAIGNEEQQDPLGLFCKKYNVYLSCVTTNIKEKHQCDKFSLHSWLPGYIDKRYNISGADRCNGKFYY</sequence>
<keyword evidence="2" id="KW-1185">Reference proteome</keyword>
<dbReference type="AlphaFoldDB" id="A0A6J8EZM2"/>
<dbReference type="EMBL" id="CACVKT020010330">
    <property type="protein sequence ID" value="CAC5425940.1"/>
    <property type="molecule type" value="Genomic_DNA"/>
</dbReference>
<evidence type="ECO:0000313" key="1">
    <source>
        <dbReference type="EMBL" id="CAC5425940.1"/>
    </source>
</evidence>